<gene>
    <name evidence="4" type="ORF">C445_18978</name>
    <name evidence="3" type="ORF">CHINAEXTREME_10385</name>
</gene>
<dbReference type="Pfam" id="PF00174">
    <property type="entry name" value="Oxidored_molyb"/>
    <property type="match status" value="1"/>
</dbReference>
<dbReference type="GeneID" id="30921535"/>
<feature type="compositionally biased region" description="Basic and acidic residues" evidence="1">
    <location>
        <begin position="173"/>
        <end position="184"/>
    </location>
</feature>
<dbReference type="EMBL" id="CP019285">
    <property type="protein sequence ID" value="APW98171.1"/>
    <property type="molecule type" value="Genomic_DNA"/>
</dbReference>
<dbReference type="EMBL" id="AOLZ01000075">
    <property type="protein sequence ID" value="EMA28153.1"/>
    <property type="molecule type" value="Genomic_DNA"/>
</dbReference>
<reference evidence="3" key="3">
    <citation type="submission" date="2017-01" db="EMBL/GenBank/DDBJ databases">
        <authorList>
            <person name="Mah S.A."/>
            <person name="Swanson W.J."/>
            <person name="Moy G.W."/>
            <person name="Vacquier V.D."/>
        </authorList>
    </citation>
    <scope>NUCLEOTIDE SEQUENCE</scope>
    <source>
        <strain evidence="3">AJ5</strain>
    </source>
</reference>
<accession>M0L4X0</accession>
<dbReference type="Proteomes" id="UP000186547">
    <property type="component" value="Chromosome"/>
</dbReference>
<dbReference type="Gene3D" id="3.90.420.10">
    <property type="entry name" value="Oxidoreductase, molybdopterin-binding domain"/>
    <property type="match status" value="1"/>
</dbReference>
<evidence type="ECO:0000313" key="3">
    <source>
        <dbReference type="EMBL" id="APW98171.1"/>
    </source>
</evidence>
<dbReference type="PANTHER" id="PTHR43032">
    <property type="entry name" value="PROTEIN-METHIONINE-SULFOXIDE REDUCTASE"/>
    <property type="match status" value="1"/>
</dbReference>
<dbReference type="InterPro" id="IPR000572">
    <property type="entry name" value="OxRdtase_Mopterin-bd_dom"/>
</dbReference>
<dbReference type="RefSeq" id="WP_007143478.1">
    <property type="nucleotide sequence ID" value="NZ_AOLZ01000075.1"/>
</dbReference>
<evidence type="ECO:0000256" key="1">
    <source>
        <dbReference type="SAM" id="MobiDB-lite"/>
    </source>
</evidence>
<feature type="domain" description="Oxidoreductase molybdopterin-binding" evidence="2">
    <location>
        <begin position="30"/>
        <end position="169"/>
    </location>
</feature>
<keyword evidence="5" id="KW-1185">Reference proteome</keyword>
<dbReference type="STRING" id="358396.CHINAEXTREME_10385"/>
<feature type="region of interest" description="Disordered" evidence="1">
    <location>
        <begin position="165"/>
        <end position="184"/>
    </location>
</feature>
<proteinExistence type="predicted"/>
<dbReference type="InterPro" id="IPR036374">
    <property type="entry name" value="OxRdtase_Mopterin-bd_sf"/>
</dbReference>
<evidence type="ECO:0000313" key="4">
    <source>
        <dbReference type="EMBL" id="EMA28153.1"/>
    </source>
</evidence>
<organism evidence="4 5">
    <name type="scientific">Natronobacterium lacisalsi AJ5</name>
    <dbReference type="NCBI Taxonomy" id="358396"/>
    <lineage>
        <taxon>Archaea</taxon>
        <taxon>Methanobacteriati</taxon>
        <taxon>Methanobacteriota</taxon>
        <taxon>Stenosarchaea group</taxon>
        <taxon>Halobacteria</taxon>
        <taxon>Halobacteriales</taxon>
        <taxon>Natrialbaceae</taxon>
        <taxon>Natronobacterium</taxon>
    </lineage>
</organism>
<dbReference type="Proteomes" id="UP000011555">
    <property type="component" value="Unassembled WGS sequence"/>
</dbReference>
<dbReference type="PANTHER" id="PTHR43032:SF4">
    <property type="entry name" value="OXIDOREDUCTASE MOLYBDOPTERIN-BINDING DOMAIN-CONTAINING PROTEIN"/>
    <property type="match status" value="1"/>
</dbReference>
<evidence type="ECO:0000259" key="2">
    <source>
        <dbReference type="Pfam" id="PF00174"/>
    </source>
</evidence>
<reference evidence="3 6" key="1">
    <citation type="journal article" date="2011" name="J. Bacteriol.">
        <title>Genome sequence of Halobiforma lacisalsi AJ5, an extremely halophilic archaeon which harbors a bop gene.</title>
        <authorList>
            <person name="Jiang X."/>
            <person name="Wang S."/>
            <person name="Cheng H."/>
            <person name="Huo Y."/>
            <person name="Zhang X."/>
            <person name="Zhu X."/>
            <person name="Han X."/>
            <person name="Ni P."/>
            <person name="Wu M."/>
        </authorList>
    </citation>
    <scope>NUCLEOTIDE SEQUENCE [LARGE SCALE GENOMIC DNA]</scope>
    <source>
        <strain evidence="3 6">AJ5</strain>
    </source>
</reference>
<protein>
    <submittedName>
        <fullName evidence="3">Molybdopterin-binding oxidoreductase</fullName>
    </submittedName>
    <submittedName>
        <fullName evidence="4">Oxidoreductase molybdopterin binding protein</fullName>
    </submittedName>
</protein>
<name>M0L4X0_NATLA</name>
<evidence type="ECO:0000313" key="6">
    <source>
        <dbReference type="Proteomes" id="UP000186547"/>
    </source>
</evidence>
<dbReference type="eggNOG" id="arCOG00264">
    <property type="taxonomic scope" value="Archaea"/>
</dbReference>
<dbReference type="AlphaFoldDB" id="M0L4X0"/>
<reference evidence="4 5" key="2">
    <citation type="journal article" date="2014" name="PLoS Genet.">
        <title>Phylogenetically driven sequencing of extremely halophilic archaea reveals strategies for static and dynamic osmo-response.</title>
        <authorList>
            <person name="Becker E.A."/>
            <person name="Seitzer P.M."/>
            <person name="Tritt A."/>
            <person name="Larsen D."/>
            <person name="Krusor M."/>
            <person name="Yao A.I."/>
            <person name="Wu D."/>
            <person name="Madern D."/>
            <person name="Eisen J.A."/>
            <person name="Darling A.E."/>
            <person name="Facciotti M.T."/>
        </authorList>
    </citation>
    <scope>NUCLEOTIDE SEQUENCE [LARGE SCALE GENOMIC DNA]</scope>
    <source>
        <strain evidence="4 5">AJ5</strain>
    </source>
</reference>
<sequence>MSDLEPHAVPDAVLEALGLEDDPGAFDPYTVDSDGWNLEVSGAVTDPLSLSRRDLESFPFETATEDFDCVEGWRADDLAWRGVRVERVLERAGPVADEPHALVRALDGDYACSFPLERLSTALLALELDGEPLPLEHGGPARLVPLDDDDDCWESIKWVSAIEIGDDPFGGDDTAKERALSRLE</sequence>
<dbReference type="KEGG" id="hlc:CHINAEXTREME10385"/>
<dbReference type="SUPFAM" id="SSF56524">
    <property type="entry name" value="Oxidoreductase molybdopterin-binding domain"/>
    <property type="match status" value="1"/>
</dbReference>
<evidence type="ECO:0000313" key="5">
    <source>
        <dbReference type="Proteomes" id="UP000011555"/>
    </source>
</evidence>